<accession>A0A2Z6QLC3</accession>
<keyword evidence="3" id="KW-1185">Reference proteome</keyword>
<dbReference type="Proteomes" id="UP000247702">
    <property type="component" value="Unassembled WGS sequence"/>
</dbReference>
<evidence type="ECO:0000313" key="1">
    <source>
        <dbReference type="EMBL" id="GBB90425.1"/>
    </source>
</evidence>
<sequence>MGLKKIIFEEQNFDDLSFKLWKVDIPFCRQNEKLIKLNADCFNIKKDLGGLEMKDTDNIDIFKLFLNNDEKSIHILVESCISFKICTKNMKLVQNDVIINNSSEDVTRGSIKFMPKGFKIIVNNELEFSSFKEFIQQTKSDLHKKSSKENLKVSKDLVLIHLIKYLMNLFISRYTFMNWILCWTGLHFDLGYFMKEKLTEVLESSAKTGDLEAEAVPEVGNREIQHISDGGMYVASVLFAEEFAKVVPIVFAYPGRVDGKDYIIAVLHPGKKSDVHLRKVPAKFKGFPVIIGYGAFKPLSCYRNHHDTLSSGVSIGDLSISSTATLGETTCTKTKERYIHQEILGGVEQSVN</sequence>
<protein>
    <submittedName>
        <fullName evidence="1">Uncharacterized protein</fullName>
    </submittedName>
</protein>
<dbReference type="OrthoDB" id="5424209at2759"/>
<evidence type="ECO:0000313" key="3">
    <source>
        <dbReference type="Proteomes" id="UP000247702"/>
    </source>
</evidence>
<dbReference type="EMBL" id="BEXD01000824">
    <property type="protein sequence ID" value="GBB90425.1"/>
    <property type="molecule type" value="Genomic_DNA"/>
</dbReference>
<reference evidence="2" key="2">
    <citation type="submission" date="2019-10" db="EMBL/GenBank/DDBJ databases">
        <title>Conservation and host-specific expression of non-tandemly repeated heterogenous ribosome RNA gene in arbuscular mycorrhizal fungi.</title>
        <authorList>
            <person name="Maeda T."/>
            <person name="Kobayashi Y."/>
            <person name="Nakagawa T."/>
            <person name="Ezawa T."/>
            <person name="Yamaguchi K."/>
            <person name="Bino T."/>
            <person name="Nishimoto Y."/>
            <person name="Shigenobu S."/>
            <person name="Kawaguchi M."/>
        </authorList>
    </citation>
    <scope>NUCLEOTIDE SEQUENCE</scope>
    <source>
        <strain evidence="2">HR1</strain>
    </source>
</reference>
<organism evidence="1 3">
    <name type="scientific">Rhizophagus clarus</name>
    <dbReference type="NCBI Taxonomy" id="94130"/>
    <lineage>
        <taxon>Eukaryota</taxon>
        <taxon>Fungi</taxon>
        <taxon>Fungi incertae sedis</taxon>
        <taxon>Mucoromycota</taxon>
        <taxon>Glomeromycotina</taxon>
        <taxon>Glomeromycetes</taxon>
        <taxon>Glomerales</taxon>
        <taxon>Glomeraceae</taxon>
        <taxon>Rhizophagus</taxon>
    </lineage>
</organism>
<comment type="caution">
    <text evidence="1">The sequence shown here is derived from an EMBL/GenBank/DDBJ whole genome shotgun (WGS) entry which is preliminary data.</text>
</comment>
<dbReference type="EMBL" id="BLAL01000315">
    <property type="protein sequence ID" value="GET02770.1"/>
    <property type="molecule type" value="Genomic_DNA"/>
</dbReference>
<evidence type="ECO:0000313" key="2">
    <source>
        <dbReference type="EMBL" id="GET02770.1"/>
    </source>
</evidence>
<dbReference type="Proteomes" id="UP000615446">
    <property type="component" value="Unassembled WGS sequence"/>
</dbReference>
<gene>
    <name evidence="2" type="ORF">RCL2_002913600</name>
    <name evidence="1" type="ORF">RclHR1_01740002</name>
</gene>
<dbReference type="AlphaFoldDB" id="A0A2Z6QLC3"/>
<proteinExistence type="predicted"/>
<reference evidence="1 3" key="1">
    <citation type="submission" date="2017-11" db="EMBL/GenBank/DDBJ databases">
        <title>The genome of Rhizophagus clarus HR1 reveals common genetic basis of auxotrophy among arbuscular mycorrhizal fungi.</title>
        <authorList>
            <person name="Kobayashi Y."/>
        </authorList>
    </citation>
    <scope>NUCLEOTIDE SEQUENCE [LARGE SCALE GENOMIC DNA]</scope>
    <source>
        <strain evidence="1 3">HR1</strain>
    </source>
</reference>
<name>A0A2Z6QLC3_9GLOM</name>